<dbReference type="Gene3D" id="3.30.360.10">
    <property type="entry name" value="Dihydrodipicolinate Reductase, domain 2"/>
    <property type="match status" value="1"/>
</dbReference>
<dbReference type="SUPFAM" id="SSF51735">
    <property type="entry name" value="NAD(P)-binding Rossmann-fold domains"/>
    <property type="match status" value="1"/>
</dbReference>
<sequence length="464" mass="50823">MRPGREDEALSAVTLSVIGAGHRGGDAYGDYCLRHPEHARVVAVAEPDDRRRAEFADLHGIPAERQYATWEELLAAGRLSDGLVVSSPDLVRQGPVVGGARLGYGLLVEKPFAPDEAQLDAMVAEIARTDALVGVAHVLRYTSFYATLKELVEQGTIGRLVHLDQTEDIGYWHFAHSYVRGSWRKAADATPMLLAKSCHDLDIITWLVGLDCTHVESTGSLTHFRPEQAPDGAPERCTDGCPAASTCPFYAPRLYLDRLADHHQLPVTAVTREPGRAARLEALRSGPYGRCVYRSDNDVVDHQTVTLTFAGGVLATLRTAAFTASNTRTIRLLGSHGEISGRLDTGEIEVRRFLPAPGQEIGTWHPWDRDALGRSGPRDDETWTVNAGPVDDPDLEGRPGRRASDGHAGGDDGLMREFVERLRLRREGAAVSMPTHVRDAERSHRIAFAAERSRREGRTVEMSA</sequence>
<accession>C5BWA8</accession>
<feature type="compositionally biased region" description="Basic and acidic residues" evidence="2">
    <location>
        <begin position="395"/>
        <end position="414"/>
    </location>
</feature>
<dbReference type="Pfam" id="PF01408">
    <property type="entry name" value="GFO_IDH_MocA"/>
    <property type="match status" value="1"/>
</dbReference>
<comment type="similarity">
    <text evidence="1">Belongs to the Gfo/Idh/MocA family.</text>
</comment>
<dbReference type="eggNOG" id="COG0673">
    <property type="taxonomic scope" value="Bacteria"/>
</dbReference>
<evidence type="ECO:0000259" key="3">
    <source>
        <dbReference type="Pfam" id="PF01408"/>
    </source>
</evidence>
<reference evidence="5 6" key="1">
    <citation type="journal article" date="2009" name="Stand. Genomic Sci.">
        <title>Complete genome sequence of Beutenbergia cavernae type strain (HKI 0122).</title>
        <authorList>
            <person name="Land M."/>
            <person name="Pukall R."/>
            <person name="Abt B."/>
            <person name="Goker M."/>
            <person name="Rohde M."/>
            <person name="Glavina Del Rio T."/>
            <person name="Tice H."/>
            <person name="Copeland A."/>
            <person name="Cheng J.F."/>
            <person name="Lucas S."/>
            <person name="Chen F."/>
            <person name="Nolan M."/>
            <person name="Bruce D."/>
            <person name="Goodwin L."/>
            <person name="Pitluck S."/>
            <person name="Ivanova N."/>
            <person name="Mavromatis K."/>
            <person name="Ovchinnikova G."/>
            <person name="Pati A."/>
            <person name="Chen A."/>
            <person name="Palaniappan K."/>
            <person name="Hauser L."/>
            <person name="Chang Y.J."/>
            <person name="Jefferies C.C."/>
            <person name="Saunders E."/>
            <person name="Brettin T."/>
            <person name="Detter J.C."/>
            <person name="Han C."/>
            <person name="Chain P."/>
            <person name="Bristow J."/>
            <person name="Eisen J.A."/>
            <person name="Markowitz V."/>
            <person name="Hugenholtz P."/>
            <person name="Kyrpides N.C."/>
            <person name="Klenk H.P."/>
            <person name="Lapidus A."/>
        </authorList>
    </citation>
    <scope>NUCLEOTIDE SEQUENCE [LARGE SCALE GENOMIC DNA]</scope>
    <source>
        <strain evidence="6">ATCC BAA-8 / DSM 12333 / NBRC 16432</strain>
    </source>
</reference>
<dbReference type="STRING" id="471853.Bcav_0302"/>
<dbReference type="InterPro" id="IPR004104">
    <property type="entry name" value="Gfo/Idh/MocA-like_OxRdtase_C"/>
</dbReference>
<dbReference type="InterPro" id="IPR036291">
    <property type="entry name" value="NAD(P)-bd_dom_sf"/>
</dbReference>
<dbReference type="PANTHER" id="PTHR43377:SF2">
    <property type="entry name" value="BINDING ROSSMANN FOLD OXIDOREDUCTASE, PUTATIVE (AFU_ORTHOLOGUE AFUA_4G00560)-RELATED"/>
    <property type="match status" value="1"/>
</dbReference>
<proteinExistence type="inferred from homology"/>
<evidence type="ECO:0000259" key="4">
    <source>
        <dbReference type="Pfam" id="PF02894"/>
    </source>
</evidence>
<keyword evidence="6" id="KW-1185">Reference proteome</keyword>
<dbReference type="Pfam" id="PF02894">
    <property type="entry name" value="GFO_IDH_MocA_C"/>
    <property type="match status" value="1"/>
</dbReference>
<dbReference type="Gene3D" id="3.40.50.720">
    <property type="entry name" value="NAD(P)-binding Rossmann-like Domain"/>
    <property type="match status" value="1"/>
</dbReference>
<feature type="domain" description="Gfo/Idh/MocA-like oxidoreductase N-terminal" evidence="3">
    <location>
        <begin position="16"/>
        <end position="137"/>
    </location>
</feature>
<feature type="region of interest" description="Disordered" evidence="2">
    <location>
        <begin position="364"/>
        <end position="414"/>
    </location>
</feature>
<dbReference type="InterPro" id="IPR000683">
    <property type="entry name" value="Gfo/Idh/MocA-like_OxRdtase_N"/>
</dbReference>
<evidence type="ECO:0000313" key="5">
    <source>
        <dbReference type="EMBL" id="ACQ78566.1"/>
    </source>
</evidence>
<dbReference type="HOGENOM" id="CLU_023194_4_2_11"/>
<evidence type="ECO:0000313" key="6">
    <source>
        <dbReference type="Proteomes" id="UP000007962"/>
    </source>
</evidence>
<feature type="compositionally biased region" description="Basic and acidic residues" evidence="2">
    <location>
        <begin position="366"/>
        <end position="381"/>
    </location>
</feature>
<evidence type="ECO:0000256" key="2">
    <source>
        <dbReference type="SAM" id="MobiDB-lite"/>
    </source>
</evidence>
<evidence type="ECO:0000256" key="1">
    <source>
        <dbReference type="ARBA" id="ARBA00010928"/>
    </source>
</evidence>
<organism evidence="5 6">
    <name type="scientific">Beutenbergia cavernae (strain ATCC BAA-8 / DSM 12333 / CCUG 43141 / JCM 11478 / NBRC 16432 / NCIMB 13614 / HKI 0122)</name>
    <dbReference type="NCBI Taxonomy" id="471853"/>
    <lineage>
        <taxon>Bacteria</taxon>
        <taxon>Bacillati</taxon>
        <taxon>Actinomycetota</taxon>
        <taxon>Actinomycetes</taxon>
        <taxon>Micrococcales</taxon>
        <taxon>Beutenbergiaceae</taxon>
        <taxon>Beutenbergia</taxon>
    </lineage>
</organism>
<dbReference type="InterPro" id="IPR051450">
    <property type="entry name" value="Gfo/Idh/MocA_Oxidoreductases"/>
</dbReference>
<dbReference type="Proteomes" id="UP000007962">
    <property type="component" value="Chromosome"/>
</dbReference>
<protein>
    <submittedName>
        <fullName evidence="5">Oxidoreductase domain protein</fullName>
    </submittedName>
</protein>
<dbReference type="AlphaFoldDB" id="C5BWA8"/>
<dbReference type="PANTHER" id="PTHR43377">
    <property type="entry name" value="BILIVERDIN REDUCTASE A"/>
    <property type="match status" value="1"/>
</dbReference>
<name>C5BWA8_BEUC1</name>
<dbReference type="KEGG" id="bcv:Bcav_0302"/>
<gene>
    <name evidence="5" type="ordered locus">Bcav_0302</name>
</gene>
<dbReference type="GO" id="GO:0000166">
    <property type="term" value="F:nucleotide binding"/>
    <property type="evidence" value="ECO:0007669"/>
    <property type="project" value="InterPro"/>
</dbReference>
<dbReference type="EMBL" id="CP001618">
    <property type="protein sequence ID" value="ACQ78566.1"/>
    <property type="molecule type" value="Genomic_DNA"/>
</dbReference>
<dbReference type="SUPFAM" id="SSF55347">
    <property type="entry name" value="Glyceraldehyde-3-phosphate dehydrogenase-like, C-terminal domain"/>
    <property type="match status" value="1"/>
</dbReference>
<feature type="domain" description="Gfo/Idh/MocA-like oxidoreductase C-terminal" evidence="4">
    <location>
        <begin position="149"/>
        <end position="461"/>
    </location>
</feature>